<accession>A0A8C9LR42</accession>
<dbReference type="Proteomes" id="UP000694416">
    <property type="component" value="Unplaced"/>
</dbReference>
<proteinExistence type="predicted"/>
<dbReference type="AlphaFoldDB" id="A0A8C9LR42"/>
<reference evidence="1" key="1">
    <citation type="submission" date="2025-08" db="UniProtKB">
        <authorList>
            <consortium name="Ensembl"/>
        </authorList>
    </citation>
    <scope>IDENTIFICATION</scope>
</reference>
<name>A0A8C9LR42_9PRIM</name>
<sequence length="109" mass="12109">MATSHPLPSQIWGYHWSEGPVQLCWMSLEGLAEQLGGGVRAAGVAVFPQTFFFFFLRRSLALLPSLEPPPPGFTPFSCLSLPSSWDRRHLPIRLANFCCIFSRDGISPC</sequence>
<reference evidence="1" key="2">
    <citation type="submission" date="2025-09" db="UniProtKB">
        <authorList>
            <consortium name="Ensembl"/>
        </authorList>
    </citation>
    <scope>IDENTIFICATION</scope>
</reference>
<keyword evidence="2" id="KW-1185">Reference proteome</keyword>
<protein>
    <submittedName>
        <fullName evidence="1">Uncharacterized protein</fullName>
    </submittedName>
</protein>
<evidence type="ECO:0000313" key="2">
    <source>
        <dbReference type="Proteomes" id="UP000694416"/>
    </source>
</evidence>
<organism evidence="1 2">
    <name type="scientific">Piliocolobus tephrosceles</name>
    <name type="common">Ugandan red Colobus</name>
    <dbReference type="NCBI Taxonomy" id="591936"/>
    <lineage>
        <taxon>Eukaryota</taxon>
        <taxon>Metazoa</taxon>
        <taxon>Chordata</taxon>
        <taxon>Craniata</taxon>
        <taxon>Vertebrata</taxon>
        <taxon>Euteleostomi</taxon>
        <taxon>Mammalia</taxon>
        <taxon>Eutheria</taxon>
        <taxon>Euarchontoglires</taxon>
        <taxon>Primates</taxon>
        <taxon>Haplorrhini</taxon>
        <taxon>Catarrhini</taxon>
        <taxon>Cercopithecidae</taxon>
        <taxon>Colobinae</taxon>
        <taxon>Piliocolobus</taxon>
    </lineage>
</organism>
<dbReference type="PANTHER" id="PTHR46254">
    <property type="entry name" value="PROTEIN GVQW1-RELATED"/>
    <property type="match status" value="1"/>
</dbReference>
<dbReference type="Ensembl" id="ENSPTET00000032365.1">
    <property type="protein sequence ID" value="ENSPTEP00000022513.1"/>
    <property type="gene ID" value="ENSPTEG00000023454.1"/>
</dbReference>
<evidence type="ECO:0000313" key="1">
    <source>
        <dbReference type="Ensembl" id="ENSPTEP00000022513.1"/>
    </source>
</evidence>